<name>A0ABR6RB81_9BURK</name>
<feature type="compositionally biased region" description="Low complexity" evidence="1">
    <location>
        <begin position="37"/>
        <end position="55"/>
    </location>
</feature>
<keyword evidence="4" id="KW-1185">Reference proteome</keyword>
<feature type="chain" id="PRO_5046264446" description="Lipoprotein" evidence="2">
    <location>
        <begin position="21"/>
        <end position="197"/>
    </location>
</feature>
<proteinExistence type="predicted"/>
<evidence type="ECO:0000256" key="2">
    <source>
        <dbReference type="SAM" id="SignalP"/>
    </source>
</evidence>
<reference evidence="3 4" key="1">
    <citation type="submission" date="2020-08" db="EMBL/GenBank/DDBJ databases">
        <title>Functional genomics of gut bacteria from endangered species of beetles.</title>
        <authorList>
            <person name="Carlos-Shanley C."/>
        </authorList>
    </citation>
    <scope>NUCLEOTIDE SEQUENCE [LARGE SCALE GENOMIC DNA]</scope>
    <source>
        <strain evidence="3 4">S00124</strain>
    </source>
</reference>
<dbReference type="Proteomes" id="UP000562492">
    <property type="component" value="Unassembled WGS sequence"/>
</dbReference>
<feature type="signal peptide" evidence="2">
    <location>
        <begin position="1"/>
        <end position="20"/>
    </location>
</feature>
<accession>A0ABR6RB81</accession>
<keyword evidence="2" id="KW-0732">Signal</keyword>
<dbReference type="EMBL" id="JACHKZ010000002">
    <property type="protein sequence ID" value="MBB6576398.1"/>
    <property type="molecule type" value="Genomic_DNA"/>
</dbReference>
<sequence length="197" mass="21449">MQYQPLLRSTLCLLLIPALAGCSSLWPFGGKKKEEAAPAPQSSSPSGSSTAGKPAPQAPVPGSGSISPANLHGVWECNFQVKMGQDSAHFTYTDQFNPDGTLKAQAYLVYDMPSTQQKYSFVVQGEGSWRMEGNTITLIVPKVVKQDRSEIKHPELVNDKDLVPEDLSDTWTVQAHQGKNMRVVVGSLADEMLCQKE</sequence>
<feature type="region of interest" description="Disordered" evidence="1">
    <location>
        <begin position="33"/>
        <end position="65"/>
    </location>
</feature>
<evidence type="ECO:0000256" key="1">
    <source>
        <dbReference type="SAM" id="MobiDB-lite"/>
    </source>
</evidence>
<evidence type="ECO:0008006" key="5">
    <source>
        <dbReference type="Google" id="ProtNLM"/>
    </source>
</evidence>
<dbReference type="RefSeq" id="WP_184704848.1">
    <property type="nucleotide sequence ID" value="NZ_JACHKZ010000002.1"/>
</dbReference>
<gene>
    <name evidence="3" type="ORF">HNP33_000446</name>
</gene>
<evidence type="ECO:0000313" key="3">
    <source>
        <dbReference type="EMBL" id="MBB6576398.1"/>
    </source>
</evidence>
<organism evidence="3 4">
    <name type="scientific">Comamonas odontotermitis</name>
    <dbReference type="NCBI Taxonomy" id="379895"/>
    <lineage>
        <taxon>Bacteria</taxon>
        <taxon>Pseudomonadati</taxon>
        <taxon>Pseudomonadota</taxon>
        <taxon>Betaproteobacteria</taxon>
        <taxon>Burkholderiales</taxon>
        <taxon>Comamonadaceae</taxon>
        <taxon>Comamonas</taxon>
    </lineage>
</organism>
<comment type="caution">
    <text evidence="3">The sequence shown here is derived from an EMBL/GenBank/DDBJ whole genome shotgun (WGS) entry which is preliminary data.</text>
</comment>
<evidence type="ECO:0000313" key="4">
    <source>
        <dbReference type="Proteomes" id="UP000562492"/>
    </source>
</evidence>
<protein>
    <recommendedName>
        <fullName evidence="5">Lipoprotein</fullName>
    </recommendedName>
</protein>